<feature type="transmembrane region" description="Helical" evidence="9">
    <location>
        <begin position="196"/>
        <end position="218"/>
    </location>
</feature>
<organism evidence="13 14">
    <name type="scientific">Gloeothece citriformis (strain PCC 7424)</name>
    <name type="common">Cyanothece sp. (strain PCC 7424)</name>
    <dbReference type="NCBI Taxonomy" id="65393"/>
    <lineage>
        <taxon>Bacteria</taxon>
        <taxon>Bacillati</taxon>
        <taxon>Cyanobacteriota</taxon>
        <taxon>Cyanophyceae</taxon>
        <taxon>Oscillatoriophycideae</taxon>
        <taxon>Chroococcales</taxon>
        <taxon>Aphanothecaceae</taxon>
        <taxon>Gloeothece</taxon>
        <taxon>Gloeothece citriformis</taxon>
    </lineage>
</organism>
<dbReference type="EC" id="2.7.13.3" evidence="2"/>
<keyword evidence="4 13" id="KW-0808">Transferase</keyword>
<dbReference type="InterPro" id="IPR004358">
    <property type="entry name" value="Sig_transdc_His_kin-like_C"/>
</dbReference>
<dbReference type="PROSITE" id="PS50113">
    <property type="entry name" value="PAC"/>
    <property type="match status" value="3"/>
</dbReference>
<dbReference type="Proteomes" id="UP000002384">
    <property type="component" value="Chromosome"/>
</dbReference>
<dbReference type="OrthoDB" id="518094at2"/>
<keyword evidence="3" id="KW-0597">Phosphoprotein</keyword>
<evidence type="ECO:0000256" key="4">
    <source>
        <dbReference type="ARBA" id="ARBA00022679"/>
    </source>
</evidence>
<feature type="domain" description="PAS" evidence="11">
    <location>
        <begin position="277"/>
        <end position="348"/>
    </location>
</feature>
<dbReference type="InterPro" id="IPR003661">
    <property type="entry name" value="HisK_dim/P_dom"/>
</dbReference>
<evidence type="ECO:0000256" key="5">
    <source>
        <dbReference type="ARBA" id="ARBA00022777"/>
    </source>
</evidence>
<dbReference type="RefSeq" id="WP_015956495.1">
    <property type="nucleotide sequence ID" value="NC_011729.1"/>
</dbReference>
<dbReference type="Pfam" id="PF00512">
    <property type="entry name" value="HisKA"/>
    <property type="match status" value="1"/>
</dbReference>
<dbReference type="Pfam" id="PF05227">
    <property type="entry name" value="CHASE3"/>
    <property type="match status" value="1"/>
</dbReference>
<dbReference type="PANTHER" id="PTHR43304">
    <property type="entry name" value="PHYTOCHROME-LIKE PROTEIN CPH1"/>
    <property type="match status" value="1"/>
</dbReference>
<dbReference type="SMART" id="SM00388">
    <property type="entry name" value="HisKA"/>
    <property type="match status" value="1"/>
</dbReference>
<feature type="coiled-coil region" evidence="8">
    <location>
        <begin position="532"/>
        <end position="570"/>
    </location>
</feature>
<dbReference type="STRING" id="65393.PCC7424_4549"/>
<dbReference type="InterPro" id="IPR005467">
    <property type="entry name" value="His_kinase_dom"/>
</dbReference>
<dbReference type="InterPro" id="IPR052162">
    <property type="entry name" value="Sensor_kinase/Photoreceptor"/>
</dbReference>
<dbReference type="FunFam" id="3.30.565.10:FF:000006">
    <property type="entry name" value="Sensor histidine kinase WalK"/>
    <property type="match status" value="1"/>
</dbReference>
<feature type="coiled-coil region" evidence="8">
    <location>
        <begin position="221"/>
        <end position="280"/>
    </location>
</feature>
<keyword evidence="6" id="KW-0902">Two-component regulatory system</keyword>
<dbReference type="InterPro" id="IPR000014">
    <property type="entry name" value="PAS"/>
</dbReference>
<evidence type="ECO:0000259" key="12">
    <source>
        <dbReference type="PROSITE" id="PS50113"/>
    </source>
</evidence>
<evidence type="ECO:0000256" key="6">
    <source>
        <dbReference type="ARBA" id="ARBA00023012"/>
    </source>
</evidence>
<keyword evidence="9" id="KW-0812">Transmembrane</keyword>
<dbReference type="CDD" id="cd16922">
    <property type="entry name" value="HATPase_EvgS-ArcB-TorS-like"/>
    <property type="match status" value="1"/>
</dbReference>
<dbReference type="InterPro" id="IPR001610">
    <property type="entry name" value="PAC"/>
</dbReference>
<keyword evidence="5 13" id="KW-0418">Kinase</keyword>
<dbReference type="PROSITE" id="PS50112">
    <property type="entry name" value="PAS"/>
    <property type="match status" value="4"/>
</dbReference>
<feature type="transmembrane region" description="Helical" evidence="9">
    <location>
        <begin position="25"/>
        <end position="48"/>
    </location>
</feature>
<dbReference type="FunFam" id="1.10.287.130:FF:000001">
    <property type="entry name" value="Two-component sensor histidine kinase"/>
    <property type="match status" value="1"/>
</dbReference>
<dbReference type="InterPro" id="IPR007891">
    <property type="entry name" value="CHASE3"/>
</dbReference>
<dbReference type="Pfam" id="PF02518">
    <property type="entry name" value="HATPase_c"/>
    <property type="match status" value="1"/>
</dbReference>
<dbReference type="FunFam" id="3.30.450.20:FF:000099">
    <property type="entry name" value="Sensory box sensor histidine kinase"/>
    <property type="match status" value="1"/>
</dbReference>
<feature type="domain" description="PAS" evidence="11">
    <location>
        <begin position="691"/>
        <end position="750"/>
    </location>
</feature>
<gene>
    <name evidence="13" type="ordered locus">PCC7424_4549</name>
</gene>
<feature type="domain" description="Histidine kinase" evidence="10">
    <location>
        <begin position="821"/>
        <end position="1058"/>
    </location>
</feature>
<feature type="domain" description="PAS" evidence="11">
    <location>
        <begin position="405"/>
        <end position="475"/>
    </location>
</feature>
<dbReference type="PANTHER" id="PTHR43304:SF1">
    <property type="entry name" value="PAC DOMAIN-CONTAINING PROTEIN"/>
    <property type="match status" value="1"/>
</dbReference>
<keyword evidence="8" id="KW-0175">Coiled coil</keyword>
<dbReference type="CDD" id="cd00082">
    <property type="entry name" value="HisKA"/>
    <property type="match status" value="1"/>
</dbReference>
<feature type="domain" description="PAC" evidence="12">
    <location>
        <begin position="765"/>
        <end position="817"/>
    </location>
</feature>
<keyword evidence="14" id="KW-1185">Reference proteome</keyword>
<dbReference type="SUPFAM" id="SSF55785">
    <property type="entry name" value="PYP-like sensor domain (PAS domain)"/>
    <property type="match status" value="4"/>
</dbReference>
<evidence type="ECO:0000256" key="7">
    <source>
        <dbReference type="ARBA" id="ARBA00023136"/>
    </source>
</evidence>
<dbReference type="InterPro" id="IPR000700">
    <property type="entry name" value="PAS-assoc_C"/>
</dbReference>
<evidence type="ECO:0000313" key="14">
    <source>
        <dbReference type="Proteomes" id="UP000002384"/>
    </source>
</evidence>
<dbReference type="CDD" id="cd19410">
    <property type="entry name" value="HK9-like_sensor"/>
    <property type="match status" value="1"/>
</dbReference>
<evidence type="ECO:0000313" key="13">
    <source>
        <dbReference type="EMBL" id="ACK72912.1"/>
    </source>
</evidence>
<dbReference type="Pfam" id="PF08447">
    <property type="entry name" value="PAS_3"/>
    <property type="match status" value="1"/>
</dbReference>
<dbReference type="EMBL" id="CP001291">
    <property type="protein sequence ID" value="ACK72912.1"/>
    <property type="molecule type" value="Genomic_DNA"/>
</dbReference>
<sequence length="1060" mass="121620">MAKLDLFRTQFQILTHQAERLKNKLWNFGFGLALLLLLGAAIGFYLAISQLKKEQHCVEHTYKVIEQIDNILFEINNAERGRRGYILTQDSIYLKTYEYGIKQTQKAVDNLQRLTVNSPQQQENLKTLKSLIQQRLLLSQQSLNLLKEQSLDKLIQIQLTHRGKSLQDQIDILLDKMERSERQVLWQRQQMTSNRIYQITFIVGVGYFLSFSLLLIIYRQLKQEIHHRQKAEQNLSQINEQLETRIENRTLELTQLNIILKNEIEERKQLEHLLRESEERFRQAIFEAPLPIIIHAEDGEILQINWAWSEISGYQPEQIPTLSAWTEKVYGENHQVIRAYIRQLFQLNQRVAEGEFTLTNRQGKTLIWDFYSAPLKTLFDGRKVRITMALDVTQRKQAELALYASERRYSTLSELAPVGIFRSDSQGNCIYVNQKWCQITGLTPEQALGTGWISSLHPEDRQRVITQWNYCLSHQTLFSSEYRFQDLQGEITWVVGQAIAETTPKGEIIGYIGTLTDITARKHTEQALSTAKAELEIRVEERTAELKDSNEKLQQELAEKQKTQIILAEQAQLLDLAHDVIMSRDLKGMILFWNQGAEKVYGFSKTEALGHNSHALLKTQFPEPIKTIFTRLFADNYWEGELIQHKRDGQKIIVASRWVLQRDQRGKPSKILEINNDITARKQAEEALQQNEAKFRSLCESSPIGIFLTDTQGQILYTNPRYLEIAGANAKDVLGEGWKQFIHPEDHETIISDWSANLGQQQNSFYPEIRFHHKNGPIRYGNIYTSAIFTENGQLTGFVGTVEDITERRQIEQMKKDFISVVSHELRTPLTAIHGSLGLLAAGVYDNKPEKGKKMIHIAATQTDRLVRLVNDILDLGRLESGNLQLVMKSCQTATLMQQAVEVMRPKAEENQVTLSVIPLDVFVWADFDAIIQTLTNLLSNAIKFSPPNSTIVVKAELMSIDDNIKVWQKKTPSLALLPSPYVLFQVQDQGRGIPVDKLSLIFEKFQQIDTSDSREKGGTGLGLAICRTIIEQHKGQIWAESVLGKGSIFYFTLPVPPDC</sequence>
<feature type="domain" description="PAC" evidence="12">
    <location>
        <begin position="636"/>
        <end position="690"/>
    </location>
</feature>
<evidence type="ECO:0000256" key="9">
    <source>
        <dbReference type="SAM" id="Phobius"/>
    </source>
</evidence>
<dbReference type="SUPFAM" id="SSF55874">
    <property type="entry name" value="ATPase domain of HSP90 chaperone/DNA topoisomerase II/histidine kinase"/>
    <property type="match status" value="1"/>
</dbReference>
<name>B7KAD8_GLOC7</name>
<feature type="domain" description="PAC" evidence="12">
    <location>
        <begin position="478"/>
        <end position="530"/>
    </location>
</feature>
<keyword evidence="9" id="KW-1133">Transmembrane helix</keyword>
<dbReference type="PRINTS" id="PR00344">
    <property type="entry name" value="BCTRLSENSOR"/>
</dbReference>
<dbReference type="CDD" id="cd00130">
    <property type="entry name" value="PAS"/>
    <property type="match status" value="4"/>
</dbReference>
<dbReference type="InterPro" id="IPR013655">
    <property type="entry name" value="PAS_fold_3"/>
</dbReference>
<dbReference type="Gene3D" id="3.30.450.20">
    <property type="entry name" value="PAS domain"/>
    <property type="match status" value="4"/>
</dbReference>
<protein>
    <recommendedName>
        <fullName evidence="2">histidine kinase</fullName>
        <ecNumber evidence="2">2.7.13.3</ecNumber>
    </recommendedName>
</protein>
<dbReference type="KEGG" id="cyc:PCC7424_4549"/>
<dbReference type="eggNOG" id="COG5278">
    <property type="taxonomic scope" value="Bacteria"/>
</dbReference>
<dbReference type="InterPro" id="IPR013656">
    <property type="entry name" value="PAS_4"/>
</dbReference>
<proteinExistence type="predicted"/>
<dbReference type="PROSITE" id="PS50109">
    <property type="entry name" value="HIS_KIN"/>
    <property type="match status" value="1"/>
</dbReference>
<evidence type="ECO:0000256" key="1">
    <source>
        <dbReference type="ARBA" id="ARBA00000085"/>
    </source>
</evidence>
<dbReference type="Pfam" id="PF13426">
    <property type="entry name" value="PAS_9"/>
    <property type="match status" value="2"/>
</dbReference>
<dbReference type="eggNOG" id="COG5002">
    <property type="taxonomic scope" value="Bacteria"/>
</dbReference>
<dbReference type="InterPro" id="IPR035965">
    <property type="entry name" value="PAS-like_dom_sf"/>
</dbReference>
<accession>B7KAD8</accession>
<dbReference type="GO" id="GO:0000155">
    <property type="term" value="F:phosphorelay sensor kinase activity"/>
    <property type="evidence" value="ECO:0007669"/>
    <property type="project" value="InterPro"/>
</dbReference>
<dbReference type="HOGENOM" id="CLU_289309_0_0_3"/>
<dbReference type="SMART" id="SM00091">
    <property type="entry name" value="PAS"/>
    <property type="match status" value="4"/>
</dbReference>
<evidence type="ECO:0000256" key="3">
    <source>
        <dbReference type="ARBA" id="ARBA00022553"/>
    </source>
</evidence>
<feature type="domain" description="PAS" evidence="11">
    <location>
        <begin position="566"/>
        <end position="623"/>
    </location>
</feature>
<evidence type="ECO:0000259" key="11">
    <source>
        <dbReference type="PROSITE" id="PS50112"/>
    </source>
</evidence>
<dbReference type="eggNOG" id="COG4191">
    <property type="taxonomic scope" value="Bacteria"/>
</dbReference>
<dbReference type="InterPro" id="IPR036890">
    <property type="entry name" value="HATPase_C_sf"/>
</dbReference>
<dbReference type="AlphaFoldDB" id="B7KAD8"/>
<dbReference type="InterPro" id="IPR036097">
    <property type="entry name" value="HisK_dim/P_sf"/>
</dbReference>
<evidence type="ECO:0000256" key="8">
    <source>
        <dbReference type="SAM" id="Coils"/>
    </source>
</evidence>
<dbReference type="InterPro" id="IPR003594">
    <property type="entry name" value="HATPase_dom"/>
</dbReference>
<evidence type="ECO:0000259" key="10">
    <source>
        <dbReference type="PROSITE" id="PS50109"/>
    </source>
</evidence>
<dbReference type="Gene3D" id="3.30.565.10">
    <property type="entry name" value="Histidine kinase-like ATPase, C-terminal domain"/>
    <property type="match status" value="1"/>
</dbReference>
<dbReference type="SMART" id="SM00086">
    <property type="entry name" value="PAC"/>
    <property type="match status" value="4"/>
</dbReference>
<keyword evidence="7 9" id="KW-0472">Membrane</keyword>
<dbReference type="NCBIfam" id="TIGR00229">
    <property type="entry name" value="sensory_box"/>
    <property type="match status" value="4"/>
</dbReference>
<dbReference type="SMART" id="SM00387">
    <property type="entry name" value="HATPase_c"/>
    <property type="match status" value="1"/>
</dbReference>
<evidence type="ECO:0000256" key="2">
    <source>
        <dbReference type="ARBA" id="ARBA00012438"/>
    </source>
</evidence>
<dbReference type="Pfam" id="PF08448">
    <property type="entry name" value="PAS_4"/>
    <property type="match status" value="1"/>
</dbReference>
<dbReference type="eggNOG" id="COG2202">
    <property type="taxonomic scope" value="Bacteria"/>
</dbReference>
<dbReference type="SUPFAM" id="SSF47384">
    <property type="entry name" value="Homodimeric domain of signal transducing histidine kinase"/>
    <property type="match status" value="1"/>
</dbReference>
<dbReference type="Gene3D" id="1.10.287.130">
    <property type="match status" value="1"/>
</dbReference>
<reference evidence="14" key="1">
    <citation type="journal article" date="2011" name="MBio">
        <title>Novel metabolic attributes of the genus Cyanothece, comprising a group of unicellular nitrogen-fixing Cyanobacteria.</title>
        <authorList>
            <person name="Bandyopadhyay A."/>
            <person name="Elvitigala T."/>
            <person name="Welsh E."/>
            <person name="Stockel J."/>
            <person name="Liberton M."/>
            <person name="Min H."/>
            <person name="Sherman L.A."/>
            <person name="Pakrasi H.B."/>
        </authorList>
    </citation>
    <scope>NUCLEOTIDE SEQUENCE [LARGE SCALE GENOMIC DNA]</scope>
    <source>
        <strain evidence="14">PCC 7424</strain>
    </source>
</reference>
<comment type="catalytic activity">
    <reaction evidence="1">
        <text>ATP + protein L-histidine = ADP + protein N-phospho-L-histidine.</text>
        <dbReference type="EC" id="2.7.13.3"/>
    </reaction>
</comment>